<evidence type="ECO:0000256" key="4">
    <source>
        <dbReference type="ARBA" id="ARBA00022723"/>
    </source>
</evidence>
<evidence type="ECO:0000256" key="3">
    <source>
        <dbReference type="ARBA" id="ARBA00022691"/>
    </source>
</evidence>
<evidence type="ECO:0000256" key="2">
    <source>
        <dbReference type="ARBA" id="ARBA00022485"/>
    </source>
</evidence>
<dbReference type="OrthoDB" id="9772409at2"/>
<keyword evidence="4" id="KW-0479">Metal-binding</keyword>
<dbReference type="CDD" id="cd01335">
    <property type="entry name" value="Radical_SAM"/>
    <property type="match status" value="1"/>
</dbReference>
<protein>
    <submittedName>
        <fullName evidence="8">Radical SAM superfamily enzyme, MoaA/NifB/PqqE/SkfB family</fullName>
    </submittedName>
</protein>
<dbReference type="SMART" id="SM00729">
    <property type="entry name" value="Elp3"/>
    <property type="match status" value="1"/>
</dbReference>
<dbReference type="PANTHER" id="PTHR11228">
    <property type="entry name" value="RADICAL SAM DOMAIN PROTEIN"/>
    <property type="match status" value="1"/>
</dbReference>
<evidence type="ECO:0000259" key="7">
    <source>
        <dbReference type="PROSITE" id="PS51918"/>
    </source>
</evidence>
<dbReference type="PROSITE" id="PS51918">
    <property type="entry name" value="RADICAL_SAM"/>
    <property type="match status" value="1"/>
</dbReference>
<dbReference type="InterPro" id="IPR023885">
    <property type="entry name" value="4Fe4S-binding_SPASM_dom"/>
</dbReference>
<dbReference type="InterPro" id="IPR050377">
    <property type="entry name" value="Radical_SAM_PqqE_MftC-like"/>
</dbReference>
<dbReference type="GO" id="GO:0046872">
    <property type="term" value="F:metal ion binding"/>
    <property type="evidence" value="ECO:0007669"/>
    <property type="project" value="UniProtKB-KW"/>
</dbReference>
<keyword evidence="6" id="KW-0411">Iron-sulfur</keyword>
<dbReference type="Gene3D" id="3.20.20.70">
    <property type="entry name" value="Aldolase class I"/>
    <property type="match status" value="1"/>
</dbReference>
<dbReference type="GO" id="GO:0051536">
    <property type="term" value="F:iron-sulfur cluster binding"/>
    <property type="evidence" value="ECO:0007669"/>
    <property type="project" value="UniProtKB-KW"/>
</dbReference>
<reference evidence="8 9" key="1">
    <citation type="submission" date="2016-10" db="EMBL/GenBank/DDBJ databases">
        <authorList>
            <person name="de Groot N.N."/>
        </authorList>
    </citation>
    <scope>NUCLEOTIDE SEQUENCE [LARGE SCALE GENOMIC DNA]</scope>
    <source>
        <strain evidence="8 9">ASO4-2</strain>
    </source>
</reference>
<evidence type="ECO:0000313" key="9">
    <source>
        <dbReference type="Proteomes" id="UP000198771"/>
    </source>
</evidence>
<dbReference type="RefSeq" id="WP_092118264.1">
    <property type="nucleotide sequence ID" value="NZ_FMXO01000005.1"/>
</dbReference>
<keyword evidence="9" id="KW-1185">Reference proteome</keyword>
<dbReference type="SUPFAM" id="SSF102114">
    <property type="entry name" value="Radical SAM enzymes"/>
    <property type="match status" value="1"/>
</dbReference>
<dbReference type="Proteomes" id="UP000198771">
    <property type="component" value="Unassembled WGS sequence"/>
</dbReference>
<dbReference type="InterPro" id="IPR007197">
    <property type="entry name" value="rSAM"/>
</dbReference>
<dbReference type="GO" id="GO:0003824">
    <property type="term" value="F:catalytic activity"/>
    <property type="evidence" value="ECO:0007669"/>
    <property type="project" value="InterPro"/>
</dbReference>
<evidence type="ECO:0000256" key="1">
    <source>
        <dbReference type="ARBA" id="ARBA00001966"/>
    </source>
</evidence>
<dbReference type="EMBL" id="FMXO01000005">
    <property type="protein sequence ID" value="SDB22287.1"/>
    <property type="molecule type" value="Genomic_DNA"/>
</dbReference>
<dbReference type="SFLD" id="SFLDG01387">
    <property type="entry name" value="BtrN-like_SPASM_domain_contain"/>
    <property type="match status" value="1"/>
</dbReference>
<dbReference type="InterPro" id="IPR006638">
    <property type="entry name" value="Elp3/MiaA/NifB-like_rSAM"/>
</dbReference>
<dbReference type="InterPro" id="IPR013785">
    <property type="entry name" value="Aldolase_TIM"/>
</dbReference>
<evidence type="ECO:0000256" key="6">
    <source>
        <dbReference type="ARBA" id="ARBA00023014"/>
    </source>
</evidence>
<comment type="cofactor">
    <cofactor evidence="1">
        <name>[4Fe-4S] cluster</name>
        <dbReference type="ChEBI" id="CHEBI:49883"/>
    </cofactor>
</comment>
<dbReference type="Pfam" id="PF04055">
    <property type="entry name" value="Radical_SAM"/>
    <property type="match status" value="1"/>
</dbReference>
<accession>A0A1G6BNZ4</accession>
<sequence length="356" mass="40401">MKESDMDTAGQDSLVRKVRQWWEHKVLLDPKDWMQIEVTSKCNADCAYCPRTVYRDQWHDRFMSLETFRRLVPALRKTKLAYLQGWGEPFLHPEFPTMVRLAKEAGCTVGVTTNGMLLTEKRLIQVMDAGLDILAFSLTGTTPEHNDPARAGAPLVKVLERMDMVRRIKQGRGTSRPAVHIAYMLLRSGLDDLEGLPRLMADHGVEQAVISVLDFEPGVELSEEVLAPKDDRERQALEERFTRLREAAAHLGVIIHTPSFAPKGEDEPVCAENVQRALFVSADGEVSPCVYANVPVDHAEYARQGQPAPYSRVTFGNVNDEHLPVIWRNKQYDQFREGLEKNKPATICRNCPKRKR</sequence>
<keyword evidence="3" id="KW-0949">S-adenosyl-L-methionine</keyword>
<gene>
    <name evidence="8" type="ORF">SAMN05660653_01080</name>
</gene>
<evidence type="ECO:0000313" key="8">
    <source>
        <dbReference type="EMBL" id="SDB22287.1"/>
    </source>
</evidence>
<organism evidence="8 9">
    <name type="scientific">Desulfonatronum thiosulfatophilum</name>
    <dbReference type="NCBI Taxonomy" id="617002"/>
    <lineage>
        <taxon>Bacteria</taxon>
        <taxon>Pseudomonadati</taxon>
        <taxon>Thermodesulfobacteriota</taxon>
        <taxon>Desulfovibrionia</taxon>
        <taxon>Desulfovibrionales</taxon>
        <taxon>Desulfonatronaceae</taxon>
        <taxon>Desulfonatronum</taxon>
    </lineage>
</organism>
<dbReference type="InterPro" id="IPR058240">
    <property type="entry name" value="rSAM_sf"/>
</dbReference>
<evidence type="ECO:0000256" key="5">
    <source>
        <dbReference type="ARBA" id="ARBA00023004"/>
    </source>
</evidence>
<dbReference type="SFLD" id="SFLDS00029">
    <property type="entry name" value="Radical_SAM"/>
    <property type="match status" value="1"/>
</dbReference>
<dbReference type="InterPro" id="IPR034391">
    <property type="entry name" value="AdoMet-like_SPASM_containing"/>
</dbReference>
<dbReference type="Pfam" id="PF13186">
    <property type="entry name" value="SPASM"/>
    <property type="match status" value="1"/>
</dbReference>
<proteinExistence type="predicted"/>
<keyword evidence="2" id="KW-0004">4Fe-4S</keyword>
<dbReference type="STRING" id="617002.SAMN05660653_01080"/>
<feature type="domain" description="Radical SAM core" evidence="7">
    <location>
        <begin position="28"/>
        <end position="254"/>
    </location>
</feature>
<dbReference type="PANTHER" id="PTHR11228:SF7">
    <property type="entry name" value="PQQA PEPTIDE CYCLASE"/>
    <property type="match status" value="1"/>
</dbReference>
<keyword evidence="5" id="KW-0408">Iron</keyword>
<dbReference type="SFLD" id="SFLDG01067">
    <property type="entry name" value="SPASM/twitch_domain_containing"/>
    <property type="match status" value="1"/>
</dbReference>
<name>A0A1G6BNZ4_9BACT</name>
<dbReference type="AlphaFoldDB" id="A0A1G6BNZ4"/>